<dbReference type="PANTHER" id="PTHR35369:SF2">
    <property type="entry name" value="BLR3025 PROTEIN"/>
    <property type="match status" value="1"/>
</dbReference>
<proteinExistence type="predicted"/>
<dbReference type="PANTHER" id="PTHR35369">
    <property type="entry name" value="BLR3025 PROTEIN-RELATED"/>
    <property type="match status" value="1"/>
</dbReference>
<sequence>MAPRAGRDGGRRRAAAQGRLAGPRPPRLPVPPHSVRLALPEPITTAEAIAEALRRLLATLCAGLENTGEGARRLRLELHRVDRRLEDAPQTLAIGTGHPVRRPDALMRLFAQKLDRVEPGPGLELMVLSATEAGPLAAAQAALDGTTDG</sequence>
<comment type="caution">
    <text evidence="4">The sequence shown here is derived from an EMBL/GenBank/DDBJ whole genome shotgun (WGS) entry which is preliminary data.</text>
</comment>
<organism evidence="4 5">
    <name type="scientific">Azospirillum formosense</name>
    <dbReference type="NCBI Taxonomy" id="861533"/>
    <lineage>
        <taxon>Bacteria</taxon>
        <taxon>Pseudomonadati</taxon>
        <taxon>Pseudomonadota</taxon>
        <taxon>Alphaproteobacteria</taxon>
        <taxon>Rhodospirillales</taxon>
        <taxon>Azospirillaceae</taxon>
        <taxon>Azospirillum</taxon>
    </lineage>
</organism>
<evidence type="ECO:0000313" key="4">
    <source>
        <dbReference type="EMBL" id="NUB23303.1"/>
    </source>
</evidence>
<evidence type="ECO:0000256" key="2">
    <source>
        <dbReference type="SAM" id="MobiDB-lite"/>
    </source>
</evidence>
<evidence type="ECO:0000256" key="1">
    <source>
        <dbReference type="ARBA" id="ARBA00022763"/>
    </source>
</evidence>
<dbReference type="Pfam" id="PF11799">
    <property type="entry name" value="IMS_C"/>
    <property type="match status" value="1"/>
</dbReference>
<dbReference type="InterPro" id="IPR017961">
    <property type="entry name" value="DNA_pol_Y-fam_little_finger"/>
</dbReference>
<protein>
    <submittedName>
        <fullName evidence="4">DNA polymerase Y family protein</fullName>
    </submittedName>
</protein>
<dbReference type="InterPro" id="IPR050356">
    <property type="entry name" value="SulA_CellDiv_inhibitor"/>
</dbReference>
<evidence type="ECO:0000313" key="5">
    <source>
        <dbReference type="Proteomes" id="UP000639419"/>
    </source>
</evidence>
<keyword evidence="5" id="KW-1185">Reference proteome</keyword>
<dbReference type="EMBL" id="WHOR01000565">
    <property type="protein sequence ID" value="NUB23303.1"/>
    <property type="molecule type" value="Genomic_DNA"/>
</dbReference>
<feature type="compositionally biased region" description="Pro residues" evidence="2">
    <location>
        <begin position="23"/>
        <end position="32"/>
    </location>
</feature>
<feature type="domain" description="DNA polymerase Y-family little finger" evidence="3">
    <location>
        <begin position="38"/>
        <end position="140"/>
    </location>
</feature>
<dbReference type="Proteomes" id="UP000639419">
    <property type="component" value="Unassembled WGS sequence"/>
</dbReference>
<keyword evidence="1" id="KW-0227">DNA damage</keyword>
<evidence type="ECO:0000259" key="3">
    <source>
        <dbReference type="Pfam" id="PF11799"/>
    </source>
</evidence>
<gene>
    <name evidence="4" type="ORF">GBZ26_29865</name>
</gene>
<feature type="region of interest" description="Disordered" evidence="2">
    <location>
        <begin position="1"/>
        <end position="33"/>
    </location>
</feature>
<accession>A0ABX2L344</accession>
<feature type="compositionally biased region" description="Basic and acidic residues" evidence="2">
    <location>
        <begin position="1"/>
        <end position="11"/>
    </location>
</feature>
<reference evidence="4 5" key="1">
    <citation type="submission" date="2019-10" db="EMBL/GenBank/DDBJ databases">
        <title>Genome sequence of Azospirillum formosense CC-Nfb-7.</title>
        <authorList>
            <person name="Ambrosini A."/>
            <person name="Sant'Anna F.H."/>
            <person name="Cassan F.D."/>
            <person name="Souza E.M."/>
            <person name="Passaglia L.M.P."/>
        </authorList>
    </citation>
    <scope>NUCLEOTIDE SEQUENCE [LARGE SCALE GENOMIC DNA]</scope>
    <source>
        <strain evidence="4 5">CC-NFb-7</strain>
    </source>
</reference>
<name>A0ABX2L344_9PROT</name>
<feature type="non-terminal residue" evidence="4">
    <location>
        <position position="149"/>
    </location>
</feature>